<dbReference type="InterPro" id="IPR024882">
    <property type="entry name" value="NUP58/p45/49"/>
</dbReference>
<keyword evidence="5" id="KW-0811">Translocation</keyword>
<dbReference type="OrthoDB" id="5854at2759"/>
<evidence type="ECO:0000256" key="7">
    <source>
        <dbReference type="ARBA" id="ARBA00023242"/>
    </source>
</evidence>
<protein>
    <recommendedName>
        <fullName evidence="11">Nucleoporin p58/p45</fullName>
    </recommendedName>
</protein>
<dbReference type="EMBL" id="NBIV01000218">
    <property type="protein sequence ID" value="PXF41385.1"/>
    <property type="molecule type" value="Genomic_DNA"/>
</dbReference>
<dbReference type="GO" id="GO:0005643">
    <property type="term" value="C:nuclear pore"/>
    <property type="evidence" value="ECO:0007669"/>
    <property type="project" value="UniProtKB-SubCell"/>
</dbReference>
<dbReference type="GO" id="GO:0008139">
    <property type="term" value="F:nuclear localization sequence binding"/>
    <property type="evidence" value="ECO:0007669"/>
    <property type="project" value="InterPro"/>
</dbReference>
<keyword evidence="3" id="KW-0509">mRNA transport</keyword>
<evidence type="ECO:0000256" key="3">
    <source>
        <dbReference type="ARBA" id="ARBA00022816"/>
    </source>
</evidence>
<reference evidence="9 10" key="1">
    <citation type="journal article" date="2018" name="Mol. Biol. Evol.">
        <title>Analysis of the draft genome of the red seaweed Gracilariopsis chorda provides insights into genome size evolution in Rhodophyta.</title>
        <authorList>
            <person name="Lee J."/>
            <person name="Yang E.C."/>
            <person name="Graf L."/>
            <person name="Yang J.H."/>
            <person name="Qiu H."/>
            <person name="Zel Zion U."/>
            <person name="Chan C.X."/>
            <person name="Stephens T.G."/>
            <person name="Weber A.P.M."/>
            <person name="Boo G.H."/>
            <person name="Boo S.M."/>
            <person name="Kim K.M."/>
            <person name="Shin Y."/>
            <person name="Jung M."/>
            <person name="Lee S.J."/>
            <person name="Yim H.S."/>
            <person name="Lee J.H."/>
            <person name="Bhattacharya D."/>
            <person name="Yoon H.S."/>
        </authorList>
    </citation>
    <scope>NUCLEOTIDE SEQUENCE [LARGE SCALE GENOMIC DNA]</scope>
    <source>
        <strain evidence="9 10">SKKU-2015</strain>
        <tissue evidence="9">Whole body</tissue>
    </source>
</reference>
<dbReference type="GO" id="GO:0017056">
    <property type="term" value="F:structural constituent of nuclear pore"/>
    <property type="evidence" value="ECO:0007669"/>
    <property type="project" value="InterPro"/>
</dbReference>
<keyword evidence="6" id="KW-0906">Nuclear pore complex</keyword>
<sequence length="259" mass="27203">MQAAHVPDEYFTRVVEELEARATEYKAEIDEVAEFLKAQGIVLSSGASGFGNGMSASLLDNLSQRYMDIGLSASDMGNIPRGRTIEDIIRRQYDYFMVVASHIANVNENLRAVKEQYLQVLRERDSDVLNPFQQADMREKVEKDRQRLLAEKRAAVGALSFVNSVNALPQSSAATGSAFGNLGTIGIGSSSAAGTLTTQPSLFQSSGTTGSLFGGAPTAAGAASSGGGLFGGGGFGFGGSSAAAGSDSEAKRATRRKRD</sequence>
<evidence type="ECO:0000256" key="4">
    <source>
        <dbReference type="ARBA" id="ARBA00022927"/>
    </source>
</evidence>
<organism evidence="9 10">
    <name type="scientific">Gracilariopsis chorda</name>
    <dbReference type="NCBI Taxonomy" id="448386"/>
    <lineage>
        <taxon>Eukaryota</taxon>
        <taxon>Rhodophyta</taxon>
        <taxon>Florideophyceae</taxon>
        <taxon>Rhodymeniophycidae</taxon>
        <taxon>Gracilariales</taxon>
        <taxon>Gracilariaceae</taxon>
        <taxon>Gracilariopsis</taxon>
    </lineage>
</organism>
<keyword evidence="4" id="KW-0653">Protein transport</keyword>
<dbReference type="GO" id="GO:0015031">
    <property type="term" value="P:protein transport"/>
    <property type="evidence" value="ECO:0007669"/>
    <property type="project" value="UniProtKB-KW"/>
</dbReference>
<keyword evidence="2" id="KW-0813">Transport</keyword>
<evidence type="ECO:0008006" key="11">
    <source>
        <dbReference type="Google" id="ProtNLM"/>
    </source>
</evidence>
<evidence type="ECO:0000256" key="5">
    <source>
        <dbReference type="ARBA" id="ARBA00023010"/>
    </source>
</evidence>
<evidence type="ECO:0000256" key="2">
    <source>
        <dbReference type="ARBA" id="ARBA00022448"/>
    </source>
</evidence>
<feature type="region of interest" description="Disordered" evidence="8">
    <location>
        <begin position="240"/>
        <end position="259"/>
    </location>
</feature>
<evidence type="ECO:0000256" key="8">
    <source>
        <dbReference type="SAM" id="MobiDB-lite"/>
    </source>
</evidence>
<gene>
    <name evidence="9" type="ORF">BWQ96_08883</name>
</gene>
<dbReference type="GO" id="GO:0051028">
    <property type="term" value="P:mRNA transport"/>
    <property type="evidence" value="ECO:0007669"/>
    <property type="project" value="UniProtKB-KW"/>
</dbReference>
<evidence type="ECO:0000256" key="1">
    <source>
        <dbReference type="ARBA" id="ARBA00004567"/>
    </source>
</evidence>
<name>A0A2V3IH16_9FLOR</name>
<dbReference type="Proteomes" id="UP000247409">
    <property type="component" value="Unassembled WGS sequence"/>
</dbReference>
<evidence type="ECO:0000313" key="9">
    <source>
        <dbReference type="EMBL" id="PXF41385.1"/>
    </source>
</evidence>
<evidence type="ECO:0000256" key="6">
    <source>
        <dbReference type="ARBA" id="ARBA00023132"/>
    </source>
</evidence>
<comment type="subcellular location">
    <subcellularLocation>
        <location evidence="1">Nucleus</location>
        <location evidence="1">Nuclear pore complex</location>
    </subcellularLocation>
</comment>
<accession>A0A2V3IH16</accession>
<keyword evidence="7" id="KW-0539">Nucleus</keyword>
<dbReference type="PANTHER" id="PTHR13437">
    <property type="entry name" value="NUCLEOPORIN P58/P45 NUCLEOPORIN-LIKE PROTEIN 1"/>
    <property type="match status" value="1"/>
</dbReference>
<comment type="caution">
    <text evidence="9">The sequence shown here is derived from an EMBL/GenBank/DDBJ whole genome shotgun (WGS) entry which is preliminary data.</text>
</comment>
<dbReference type="STRING" id="448386.A0A2V3IH16"/>
<dbReference type="Gene3D" id="6.10.140.1350">
    <property type="match status" value="1"/>
</dbReference>
<keyword evidence="10" id="KW-1185">Reference proteome</keyword>
<proteinExistence type="predicted"/>
<dbReference type="AlphaFoldDB" id="A0A2V3IH16"/>
<dbReference type="PANTHER" id="PTHR13437:SF2">
    <property type="entry name" value="NUCLEOPORIN P58_P45"/>
    <property type="match status" value="1"/>
</dbReference>
<evidence type="ECO:0000313" key="10">
    <source>
        <dbReference type="Proteomes" id="UP000247409"/>
    </source>
</evidence>